<reference evidence="2 3" key="1">
    <citation type="submission" date="2016-10" db="EMBL/GenBank/DDBJ databases">
        <authorList>
            <person name="de Groot N.N."/>
        </authorList>
    </citation>
    <scope>NUCLEOTIDE SEQUENCE [LARGE SCALE GENOMIC DNA]</scope>
    <source>
        <strain evidence="2 3">DSM 21668</strain>
    </source>
</reference>
<dbReference type="EMBL" id="FNGS01000003">
    <property type="protein sequence ID" value="SDL70490.1"/>
    <property type="molecule type" value="Genomic_DNA"/>
</dbReference>
<gene>
    <name evidence="2" type="ORF">SAMN04488090_1492</name>
</gene>
<evidence type="ECO:0000313" key="3">
    <source>
        <dbReference type="Proteomes" id="UP000198901"/>
    </source>
</evidence>
<evidence type="ECO:0000313" key="2">
    <source>
        <dbReference type="EMBL" id="SDL70490.1"/>
    </source>
</evidence>
<keyword evidence="1" id="KW-0812">Transmembrane</keyword>
<evidence type="ECO:0008006" key="4">
    <source>
        <dbReference type="Google" id="ProtNLM"/>
    </source>
</evidence>
<proteinExistence type="predicted"/>
<dbReference type="RefSeq" id="WP_093199866.1">
    <property type="nucleotide sequence ID" value="NZ_FNGS01000003.1"/>
</dbReference>
<keyword evidence="3" id="KW-1185">Reference proteome</keyword>
<dbReference type="Proteomes" id="UP000198901">
    <property type="component" value="Unassembled WGS sequence"/>
</dbReference>
<sequence length="167" mass="19292">MNRNFLNTTFWVVIYLLLQVFFFRSMILFDHAFCFVYIASTLSFSFDTPKTQVLLLGFVTGIFVDFFYNTLGLHAASTVFLAFARPVILRILTPARGYEERNEPTITVMNLRWVISYVFLSALLHHTILFSLEALNLSLIVPTLIKIGSSTLYTTIVIVLLQFFRRN</sequence>
<keyword evidence="1" id="KW-0472">Membrane</keyword>
<protein>
    <recommendedName>
        <fullName evidence="4">Rod shape-determining protein MreD</fullName>
    </recommendedName>
</protein>
<dbReference type="STRING" id="563176.SAMN04488090_1492"/>
<feature type="transmembrane region" description="Helical" evidence="1">
    <location>
        <begin position="144"/>
        <end position="164"/>
    </location>
</feature>
<name>A0A1G9M890_9BACT</name>
<organism evidence="2 3">
    <name type="scientific">Siphonobacter aquaeclarae</name>
    <dbReference type="NCBI Taxonomy" id="563176"/>
    <lineage>
        <taxon>Bacteria</taxon>
        <taxon>Pseudomonadati</taxon>
        <taxon>Bacteroidota</taxon>
        <taxon>Cytophagia</taxon>
        <taxon>Cytophagales</taxon>
        <taxon>Cytophagaceae</taxon>
        <taxon>Siphonobacter</taxon>
    </lineage>
</organism>
<dbReference type="AlphaFoldDB" id="A0A1G9M890"/>
<feature type="transmembrane region" description="Helical" evidence="1">
    <location>
        <begin position="74"/>
        <end position="92"/>
    </location>
</feature>
<evidence type="ECO:0000256" key="1">
    <source>
        <dbReference type="SAM" id="Phobius"/>
    </source>
</evidence>
<dbReference type="OrthoDB" id="1132160at2"/>
<feature type="transmembrane region" description="Helical" evidence="1">
    <location>
        <begin position="12"/>
        <end position="39"/>
    </location>
</feature>
<keyword evidence="1" id="KW-1133">Transmembrane helix</keyword>
<feature type="transmembrane region" description="Helical" evidence="1">
    <location>
        <begin position="113"/>
        <end position="132"/>
    </location>
</feature>
<accession>A0A1G9M890</accession>